<name>A9HFU8_GLUDA</name>
<dbReference type="OrthoDB" id="9763290at2"/>
<proteinExistence type="predicted"/>
<keyword evidence="2" id="KW-1185">Reference proteome</keyword>
<dbReference type="InterPro" id="IPR014729">
    <property type="entry name" value="Rossmann-like_a/b/a_fold"/>
</dbReference>
<dbReference type="RefSeq" id="WP_012224770.1">
    <property type="nucleotide sequence ID" value="NC_010125.1"/>
</dbReference>
<dbReference type="Gene3D" id="3.40.50.620">
    <property type="entry name" value="HUPs"/>
    <property type="match status" value="1"/>
</dbReference>
<dbReference type="EMBL" id="AM889285">
    <property type="protein sequence ID" value="CAP55411.1"/>
    <property type="molecule type" value="Genomic_DNA"/>
</dbReference>
<gene>
    <name evidence="1" type="ordered locus">GDI1468</name>
</gene>
<sequence length="513" mass="58250">MFYGRINFEDLNLPLVITDEGLFGTSSYLRPFRHRLLFSEILISKNRIAIFNSERFSDEPDGLLGEKFVPDESIDDRIKHYHLRFLDFSSIIINKDAETFSCHSSSVVYAPFFLKHDPDGVSIDWDYQRLLKDTDAGIAWDVVLTQIQGIMPYGHRTVIEGVVRTTAGAILTASKNGIKTELPLPVHFSPPFDQIDSTGIERHFTDALEALLDARPLENRRTAVELSGGMDSALSAMVAKNLLGHGLLSITAQFNGAMGVAQQERCATLIQAGGFDNLSLPAVRLAPFGETSLRRVRYGVMPEDESYPEIFEESLSVAKAVGVDTLISGLGGDELYVIYEDEGGNGSGKKNSDCPFLTETGLHYARDIHISYPTGWLAESCWYSSASRSQRLLRHGIWPVYPYQNLKLAQFISRLPYQYRRDRNILRKSISMLLKNDMYEKSYIKETFDPVAMRGIRENKFYLMDLVERSRIANHPYINKDNIISAVQQDFEEMDRDTYNYLFQTLKVLCFFQ</sequence>
<accession>A9HFU8</accession>
<dbReference type="SUPFAM" id="SSF52402">
    <property type="entry name" value="Adenine nucleotide alpha hydrolases-like"/>
    <property type="match status" value="1"/>
</dbReference>
<evidence type="ECO:0000313" key="2">
    <source>
        <dbReference type="Proteomes" id="UP000001176"/>
    </source>
</evidence>
<organism evidence="1 2">
    <name type="scientific">Gluconacetobacter diazotrophicus (strain ATCC 49037 / DSM 5601 / CCUG 37298 / CIP 103539 / LMG 7603 / PAl5)</name>
    <dbReference type="NCBI Taxonomy" id="272568"/>
    <lineage>
        <taxon>Bacteria</taxon>
        <taxon>Pseudomonadati</taxon>
        <taxon>Pseudomonadota</taxon>
        <taxon>Alphaproteobacteria</taxon>
        <taxon>Acetobacterales</taxon>
        <taxon>Acetobacteraceae</taxon>
        <taxon>Gluconacetobacter</taxon>
    </lineage>
</organism>
<protein>
    <submittedName>
        <fullName evidence="1">Putative asparagine synthetase protein</fullName>
    </submittedName>
</protein>
<dbReference type="Proteomes" id="UP000001176">
    <property type="component" value="Chromosome"/>
</dbReference>
<evidence type="ECO:0000313" key="1">
    <source>
        <dbReference type="EMBL" id="CAP55411.1"/>
    </source>
</evidence>
<dbReference type="KEGG" id="gdi:GDI1468"/>
<dbReference type="AlphaFoldDB" id="A9HFU8"/>
<reference evidence="1 2" key="1">
    <citation type="journal article" date="2009" name="BMC Genomics">
        <title>Complete genome sequence of the sugarcane nitrogen-fixing endophyte Gluconacetobacter diazotrophicus Pal5.</title>
        <authorList>
            <person name="Bertalan M."/>
            <person name="Albano R."/>
            <person name="Padua V."/>
            <person name="Rouws L."/>
            <person name="Rojas C."/>
            <person name="Hemerly A."/>
            <person name="Teixeira K."/>
            <person name="Schwab S."/>
            <person name="Araujo J."/>
            <person name="Oliveira A."/>
            <person name="Franca L."/>
            <person name="Magalhaes V."/>
            <person name="Alqueres S."/>
            <person name="Cardoso A."/>
            <person name="Almeida W."/>
            <person name="Loureiro M.M."/>
            <person name="Nogueira E."/>
            <person name="Cidade D."/>
            <person name="Oliveira D."/>
            <person name="Simao T."/>
            <person name="Macedo J."/>
            <person name="Valadao A."/>
            <person name="Dreschsel M."/>
            <person name="Freitas F."/>
            <person name="Vidal M."/>
            <person name="Guedes H."/>
            <person name="Rodrigues E."/>
            <person name="Meneses C."/>
            <person name="Brioso P."/>
            <person name="Pozzer L."/>
            <person name="Figueiredo D."/>
            <person name="Montano H."/>
            <person name="Junior J."/>
            <person name="Filho G."/>
            <person name="Flores V."/>
            <person name="Ferreira B."/>
            <person name="Branco A."/>
            <person name="Gonzalez P."/>
            <person name="Guillobel H."/>
            <person name="Lemos M."/>
            <person name="Seibel L."/>
            <person name="Macedo J."/>
            <person name="Alves-Ferreira M."/>
            <person name="Sachetto-Martins G."/>
            <person name="Coelho A."/>
            <person name="Santos E."/>
            <person name="Amaral G."/>
            <person name="Neves A."/>
            <person name="Pacheco A.B."/>
            <person name="Carvalho D."/>
            <person name="Lery L."/>
            <person name="Bisch P."/>
            <person name="Rossle S.C."/>
            <person name="Urmenyi T."/>
            <person name="Kruger W.V."/>
            <person name="Martins O."/>
            <person name="Baldani J.I."/>
            <person name="Ferreira P.C."/>
        </authorList>
    </citation>
    <scope>NUCLEOTIDE SEQUENCE [LARGE SCALE GENOMIC DNA]</scope>
    <source>
        <strain evidence="2">ATCC 49037 / DSM 5601 / CCUG 37298 / CIP 103539 / LMG 7603 / PAl5</strain>
    </source>
</reference>